<dbReference type="PANTHER" id="PTHR46112">
    <property type="entry name" value="AMINOPEPTIDASE"/>
    <property type="match status" value="1"/>
</dbReference>
<dbReference type="Pfam" id="PF00557">
    <property type="entry name" value="Peptidase_M24"/>
    <property type="match status" value="1"/>
</dbReference>
<dbReference type="InterPro" id="IPR029149">
    <property type="entry name" value="Creatin/AminoP/Spt16_N"/>
</dbReference>
<evidence type="ECO:0000256" key="1">
    <source>
        <dbReference type="SAM" id="MobiDB-lite"/>
    </source>
</evidence>
<feature type="compositionally biased region" description="Polar residues" evidence="1">
    <location>
        <begin position="435"/>
        <end position="450"/>
    </location>
</feature>
<dbReference type="RefSeq" id="WP_369274792.1">
    <property type="nucleotide sequence ID" value="NZ_CP163432.1"/>
</dbReference>
<dbReference type="InterPro" id="IPR036005">
    <property type="entry name" value="Creatinase/aminopeptidase-like"/>
</dbReference>
<dbReference type="EMBL" id="CP163432">
    <property type="protein sequence ID" value="XDQ14838.1"/>
    <property type="molecule type" value="Genomic_DNA"/>
</dbReference>
<feature type="region of interest" description="Disordered" evidence="1">
    <location>
        <begin position="431"/>
        <end position="457"/>
    </location>
</feature>
<feature type="domain" description="Peptidase M24" evidence="2">
    <location>
        <begin position="191"/>
        <end position="399"/>
    </location>
</feature>
<dbReference type="InterPro" id="IPR050659">
    <property type="entry name" value="Peptidase_M24B"/>
</dbReference>
<dbReference type="SUPFAM" id="SSF55920">
    <property type="entry name" value="Creatinase/aminopeptidase"/>
    <property type="match status" value="1"/>
</dbReference>
<dbReference type="CDD" id="cd01066">
    <property type="entry name" value="APP_MetAP"/>
    <property type="match status" value="1"/>
</dbReference>
<accession>A0AB39NBR8</accession>
<organism evidence="3">
    <name type="scientific">Streptomyces sp. R11</name>
    <dbReference type="NCBI Taxonomy" id="3238625"/>
    <lineage>
        <taxon>Bacteria</taxon>
        <taxon>Bacillati</taxon>
        <taxon>Actinomycetota</taxon>
        <taxon>Actinomycetes</taxon>
        <taxon>Kitasatosporales</taxon>
        <taxon>Streptomycetaceae</taxon>
        <taxon>Streptomyces</taxon>
    </lineage>
</organism>
<dbReference type="InterPro" id="IPR000994">
    <property type="entry name" value="Pept_M24"/>
</dbReference>
<proteinExistence type="predicted"/>
<protein>
    <submittedName>
        <fullName evidence="3">M24 family metallopeptidase</fullName>
    </submittedName>
</protein>
<sequence>MAIRTFGPNAVDWEERVDPDRLRKQRLARLNETLNRSDLGAVLSFDFANIRYMTATHIGTWAMDKLIRFALLVRGGQPIVWDFGSAARHHQLYNPWLDYSDGKEDSPPTGARAGISTLRGAFHPQAGIAADVAAKIATELRAHGLADEPLGVDVVEMPVLTALRAEGIEVVDGQQVFLEARRIKTPDEISLLTQACAMVDAAYEELYGYLRPGVRENECVGVVSKVLYDLGSEYVEGVNAISGERCSPHPHVYSDRLIRPGDPAFFDILHSHLGYRTCYYRTFAVGSASRAQRDAYVRCREYMDQAIDLVRPGATTADIVQVWPRAEEFGFADETAAFALQYGHGVGLSIWEKPIFSRLVSLDHPEVLEEGMVFALETYWPAADGWSAARIEEEVVVTADGCEVITKFPAEELLVAGRKYWTVGGELNTRRESQSHLNTSRNPLDTSRSTPHGDGSR</sequence>
<gene>
    <name evidence="3" type="ORF">AB5J55_36945</name>
</gene>
<dbReference type="Gene3D" id="3.40.350.10">
    <property type="entry name" value="Creatinase/prolidase N-terminal domain"/>
    <property type="match status" value="1"/>
</dbReference>
<reference evidence="3" key="1">
    <citation type="submission" date="2024-07" db="EMBL/GenBank/DDBJ databases">
        <authorList>
            <person name="Yu S.T."/>
        </authorList>
    </citation>
    <scope>NUCLEOTIDE SEQUENCE</scope>
    <source>
        <strain evidence="3">R11</strain>
    </source>
</reference>
<dbReference type="Gene3D" id="3.90.230.10">
    <property type="entry name" value="Creatinase/methionine aminopeptidase superfamily"/>
    <property type="match status" value="1"/>
</dbReference>
<name>A0AB39NBR8_9ACTN</name>
<evidence type="ECO:0000259" key="2">
    <source>
        <dbReference type="Pfam" id="PF00557"/>
    </source>
</evidence>
<dbReference type="PANTHER" id="PTHR46112:SF2">
    <property type="entry name" value="XAA-PRO AMINOPEPTIDASE P-RELATED"/>
    <property type="match status" value="1"/>
</dbReference>
<evidence type="ECO:0000313" key="3">
    <source>
        <dbReference type="EMBL" id="XDQ14838.1"/>
    </source>
</evidence>
<dbReference type="AlphaFoldDB" id="A0AB39NBR8"/>